<keyword evidence="7" id="KW-0597">Phosphoprotein</keyword>
<organism evidence="10 11">
    <name type="scientific">Xanthomarina spongicola</name>
    <dbReference type="NCBI Taxonomy" id="570520"/>
    <lineage>
        <taxon>Bacteria</taxon>
        <taxon>Pseudomonadati</taxon>
        <taxon>Bacteroidota</taxon>
        <taxon>Flavobacteriia</taxon>
        <taxon>Flavobacteriales</taxon>
        <taxon>Flavobacteriaceae</taxon>
        <taxon>Xanthomarina</taxon>
    </lineage>
</organism>
<keyword evidence="3 7" id="KW-0808">Transferase</keyword>
<dbReference type="GO" id="GO:0005737">
    <property type="term" value="C:cytoplasm"/>
    <property type="evidence" value="ECO:0007669"/>
    <property type="project" value="TreeGrafter"/>
</dbReference>
<comment type="pathway">
    <text evidence="7 8">Sulfur metabolism; hydrogen sulfide biosynthesis; sulfite from sulfate: step 2/3.</text>
</comment>
<evidence type="ECO:0000256" key="5">
    <source>
        <dbReference type="ARBA" id="ARBA00022777"/>
    </source>
</evidence>
<gene>
    <name evidence="7" type="primary">cysC</name>
    <name evidence="10" type="ORF">LX78_00275</name>
</gene>
<comment type="similarity">
    <text evidence="7 8">Belongs to the APS kinase family.</text>
</comment>
<keyword evidence="6 7" id="KW-0067">ATP-binding</keyword>
<keyword evidence="4 7" id="KW-0547">Nucleotide-binding</keyword>
<dbReference type="RefSeq" id="WP_109680840.1">
    <property type="nucleotide sequence ID" value="NZ_QGGP01000001.1"/>
</dbReference>
<evidence type="ECO:0000256" key="2">
    <source>
        <dbReference type="ARBA" id="ARBA00012121"/>
    </source>
</evidence>
<dbReference type="SUPFAM" id="SSF52540">
    <property type="entry name" value="P-loop containing nucleoside triphosphate hydrolases"/>
    <property type="match status" value="1"/>
</dbReference>
<dbReference type="NCBIfam" id="TIGR00455">
    <property type="entry name" value="apsK"/>
    <property type="match status" value="1"/>
</dbReference>
<feature type="binding site" evidence="7">
    <location>
        <begin position="32"/>
        <end position="39"/>
    </location>
    <ligand>
        <name>ATP</name>
        <dbReference type="ChEBI" id="CHEBI:30616"/>
    </ligand>
</feature>
<evidence type="ECO:0000313" key="10">
    <source>
        <dbReference type="EMBL" id="PWK20573.1"/>
    </source>
</evidence>
<dbReference type="InterPro" id="IPR002891">
    <property type="entry name" value="APS"/>
</dbReference>
<dbReference type="FunFam" id="3.40.50.300:FF:000212">
    <property type="entry name" value="Adenylyl-sulfate kinase"/>
    <property type="match status" value="1"/>
</dbReference>
<dbReference type="InterPro" id="IPR050512">
    <property type="entry name" value="Sulf_AdTrans/APS_kinase"/>
</dbReference>
<feature type="domain" description="APS kinase" evidence="9">
    <location>
        <begin position="25"/>
        <end position="174"/>
    </location>
</feature>
<dbReference type="GO" id="GO:0070814">
    <property type="term" value="P:hydrogen sulfide biosynthetic process"/>
    <property type="evidence" value="ECO:0007669"/>
    <property type="project" value="UniProtKB-UniRule"/>
</dbReference>
<evidence type="ECO:0000256" key="1">
    <source>
        <dbReference type="ARBA" id="ARBA00001823"/>
    </source>
</evidence>
<evidence type="ECO:0000313" key="11">
    <source>
        <dbReference type="Proteomes" id="UP000245430"/>
    </source>
</evidence>
<evidence type="ECO:0000256" key="7">
    <source>
        <dbReference type="HAMAP-Rule" id="MF_00065"/>
    </source>
</evidence>
<dbReference type="PANTHER" id="PTHR42700">
    <property type="entry name" value="SULFATE ADENYLYLTRANSFERASE"/>
    <property type="match status" value="1"/>
</dbReference>
<sequence>MKENIIPHSYQISRQDRKEANNHNSFLMWFTGLSGSGKSTIANVVEQELFKLGIKTYILDGDNIRKGINSDLTFSPEDRTENIRRIAEVANLLVDSGLVVLAAFVSPYKKDRENIKNIVKDVNFVEIYVNTSVEECERRDVKGLYKKARAGEIKNMTGISAPYEAPENPDVEIKTEKESVEQAVKQIIEYITPKLKLKK</sequence>
<dbReference type="GO" id="GO:0004781">
    <property type="term" value="F:sulfate adenylyltransferase (ATP) activity"/>
    <property type="evidence" value="ECO:0007669"/>
    <property type="project" value="TreeGrafter"/>
</dbReference>
<keyword evidence="5 7" id="KW-0418">Kinase</keyword>
<dbReference type="GO" id="GO:0010134">
    <property type="term" value="P:sulfate assimilation via adenylyl sulfate reduction"/>
    <property type="evidence" value="ECO:0007669"/>
    <property type="project" value="TreeGrafter"/>
</dbReference>
<evidence type="ECO:0000256" key="3">
    <source>
        <dbReference type="ARBA" id="ARBA00022679"/>
    </source>
</evidence>
<dbReference type="AlphaFoldDB" id="A0A316DVH3"/>
<feature type="active site" description="Phosphoserine intermediate" evidence="7">
    <location>
        <position position="106"/>
    </location>
</feature>
<dbReference type="EC" id="2.7.1.25" evidence="2 7"/>
<dbReference type="EMBL" id="QGGP01000001">
    <property type="protein sequence ID" value="PWK20573.1"/>
    <property type="molecule type" value="Genomic_DNA"/>
</dbReference>
<accession>A0A316DVH3</accession>
<comment type="caution">
    <text evidence="10">The sequence shown here is derived from an EMBL/GenBank/DDBJ whole genome shotgun (WGS) entry which is preliminary data.</text>
</comment>
<evidence type="ECO:0000256" key="4">
    <source>
        <dbReference type="ARBA" id="ARBA00022741"/>
    </source>
</evidence>
<comment type="function">
    <text evidence="7 8">Catalyzes the synthesis of activated sulfate.</text>
</comment>
<dbReference type="NCBIfam" id="NF003013">
    <property type="entry name" value="PRK03846.1"/>
    <property type="match status" value="1"/>
</dbReference>
<name>A0A316DVH3_9FLAO</name>
<dbReference type="InterPro" id="IPR027417">
    <property type="entry name" value="P-loop_NTPase"/>
</dbReference>
<evidence type="ECO:0000256" key="8">
    <source>
        <dbReference type="RuleBase" id="RU004347"/>
    </source>
</evidence>
<dbReference type="Proteomes" id="UP000245430">
    <property type="component" value="Unassembled WGS sequence"/>
</dbReference>
<dbReference type="GO" id="GO:0019379">
    <property type="term" value="P:sulfate assimilation, phosphoadenylyl sulfate reduction by phosphoadenylyl-sulfate reductase (thioredoxin)"/>
    <property type="evidence" value="ECO:0007669"/>
    <property type="project" value="TreeGrafter"/>
</dbReference>
<dbReference type="UniPathway" id="UPA00140">
    <property type="reaction ID" value="UER00205"/>
</dbReference>
<reference evidence="10 11" key="1">
    <citation type="submission" date="2018-05" db="EMBL/GenBank/DDBJ databases">
        <title>Genomic Encyclopedia of Archaeal and Bacterial Type Strains, Phase II (KMG-II): from individual species to whole genera.</title>
        <authorList>
            <person name="Goeker M."/>
        </authorList>
    </citation>
    <scope>NUCLEOTIDE SEQUENCE [LARGE SCALE GENOMIC DNA]</scope>
    <source>
        <strain evidence="10 11">DSM 22637</strain>
    </source>
</reference>
<dbReference type="PANTHER" id="PTHR42700:SF1">
    <property type="entry name" value="SULFATE ADENYLYLTRANSFERASE"/>
    <property type="match status" value="1"/>
</dbReference>
<dbReference type="GO" id="GO:0005524">
    <property type="term" value="F:ATP binding"/>
    <property type="evidence" value="ECO:0007669"/>
    <property type="project" value="UniProtKB-UniRule"/>
</dbReference>
<evidence type="ECO:0000259" key="9">
    <source>
        <dbReference type="Pfam" id="PF01583"/>
    </source>
</evidence>
<proteinExistence type="inferred from homology"/>
<dbReference type="Pfam" id="PF01583">
    <property type="entry name" value="APS_kinase"/>
    <property type="match status" value="1"/>
</dbReference>
<dbReference type="HAMAP" id="MF_00065">
    <property type="entry name" value="Adenylyl_sulf_kinase"/>
    <property type="match status" value="1"/>
</dbReference>
<comment type="catalytic activity">
    <reaction evidence="1 7 8">
        <text>adenosine 5'-phosphosulfate + ATP = 3'-phosphoadenylyl sulfate + ADP + H(+)</text>
        <dbReference type="Rhea" id="RHEA:24152"/>
        <dbReference type="ChEBI" id="CHEBI:15378"/>
        <dbReference type="ChEBI" id="CHEBI:30616"/>
        <dbReference type="ChEBI" id="CHEBI:58243"/>
        <dbReference type="ChEBI" id="CHEBI:58339"/>
        <dbReference type="ChEBI" id="CHEBI:456216"/>
        <dbReference type="EC" id="2.7.1.25"/>
    </reaction>
</comment>
<dbReference type="GO" id="GO:0004020">
    <property type="term" value="F:adenylylsulfate kinase activity"/>
    <property type="evidence" value="ECO:0007669"/>
    <property type="project" value="UniProtKB-UniRule"/>
</dbReference>
<keyword evidence="11" id="KW-1185">Reference proteome</keyword>
<dbReference type="Gene3D" id="3.40.50.300">
    <property type="entry name" value="P-loop containing nucleotide triphosphate hydrolases"/>
    <property type="match status" value="1"/>
</dbReference>
<dbReference type="OrthoDB" id="9804504at2"/>
<dbReference type="CDD" id="cd02027">
    <property type="entry name" value="APSK"/>
    <property type="match status" value="1"/>
</dbReference>
<protein>
    <recommendedName>
        <fullName evidence="2 7">Adenylyl-sulfate kinase</fullName>
        <ecNumber evidence="2 7">2.7.1.25</ecNumber>
    </recommendedName>
    <alternativeName>
        <fullName evidence="7">APS kinase</fullName>
    </alternativeName>
    <alternativeName>
        <fullName evidence="7">ATP adenosine-5'-phosphosulfate 3'-phosphotransferase</fullName>
    </alternativeName>
    <alternativeName>
        <fullName evidence="7">Adenosine-5'-phosphosulfate kinase</fullName>
    </alternativeName>
</protein>
<evidence type="ECO:0000256" key="6">
    <source>
        <dbReference type="ARBA" id="ARBA00022840"/>
    </source>
</evidence>
<dbReference type="InterPro" id="IPR059117">
    <property type="entry name" value="APS_kinase_dom"/>
</dbReference>